<dbReference type="InterPro" id="IPR006860">
    <property type="entry name" value="FecR"/>
</dbReference>
<dbReference type="EMBL" id="JAYGIM010000011">
    <property type="protein sequence ID" value="MEA5427929.1"/>
    <property type="molecule type" value="Genomic_DNA"/>
</dbReference>
<dbReference type="Pfam" id="PF16344">
    <property type="entry name" value="FecR_C"/>
    <property type="match status" value="1"/>
</dbReference>
<sequence>MNYLAFDIEDFIMDDFFQKWVKTPDEQTEAFWRQWLLEHPEKKAVVAQASKFIQKIDFNEKWTATERSEIWHNIAINLENEAIENTNTNIKPLKNYWNWLAVACSLVMITAVSLYFYRFRTQEVTTSFGEIKQITLNDGSVVTLNANSSIVYKNGMYANSNREVWVEGDVIFEVSKQVDNGNKLPFIVHAENLNVEVLGTIFSVSNRRHEKNIVLQEGSVKVTDEKDVANTVLLRPNESVSQSKTALVKQEVDALYATAWKNKVMLFKQKSLVEMAKMMKDLYNIDMVIDNPALKNETFTGSFPTDSVDIFFVKLQKLYPVQITKNGNSIHLK</sequence>
<feature type="domain" description="FecR protein" evidence="2">
    <location>
        <begin position="123"/>
        <end position="221"/>
    </location>
</feature>
<dbReference type="Gene3D" id="3.55.50.30">
    <property type="match status" value="1"/>
</dbReference>
<keyword evidence="1" id="KW-1133">Transmembrane helix</keyword>
<evidence type="ECO:0000256" key="1">
    <source>
        <dbReference type="SAM" id="Phobius"/>
    </source>
</evidence>
<dbReference type="Pfam" id="PF04773">
    <property type="entry name" value="FecR"/>
    <property type="match status" value="1"/>
</dbReference>
<organism evidence="4 5">
    <name type="scientific">Arcicella lustrica</name>
    <dbReference type="NCBI Taxonomy" id="2984196"/>
    <lineage>
        <taxon>Bacteria</taxon>
        <taxon>Pseudomonadati</taxon>
        <taxon>Bacteroidota</taxon>
        <taxon>Cytophagia</taxon>
        <taxon>Cytophagales</taxon>
        <taxon>Flectobacillaceae</taxon>
        <taxon>Arcicella</taxon>
    </lineage>
</organism>
<comment type="caution">
    <text evidence="4">The sequence shown here is derived from an EMBL/GenBank/DDBJ whole genome shotgun (WGS) entry which is preliminary data.</text>
</comment>
<dbReference type="RefSeq" id="WP_323259787.1">
    <property type="nucleotide sequence ID" value="NZ_JAYGIM010000011.1"/>
</dbReference>
<dbReference type="PIRSF" id="PIRSF018266">
    <property type="entry name" value="FecR"/>
    <property type="match status" value="1"/>
</dbReference>
<feature type="domain" description="Protein FecR C-terminal" evidence="3">
    <location>
        <begin position="265"/>
        <end position="331"/>
    </location>
</feature>
<dbReference type="PANTHER" id="PTHR30273">
    <property type="entry name" value="PERIPLASMIC SIGNAL SENSOR AND SIGMA FACTOR ACTIVATOR FECR-RELATED"/>
    <property type="match status" value="1"/>
</dbReference>
<name>A0ABU5SLU3_9BACT</name>
<accession>A0ABU5SLU3</accession>
<keyword evidence="1" id="KW-0472">Membrane</keyword>
<dbReference type="Gene3D" id="2.60.120.1440">
    <property type="match status" value="1"/>
</dbReference>
<dbReference type="InterPro" id="IPR032508">
    <property type="entry name" value="FecR_C"/>
</dbReference>
<evidence type="ECO:0000259" key="2">
    <source>
        <dbReference type="Pfam" id="PF04773"/>
    </source>
</evidence>
<dbReference type="InterPro" id="IPR012373">
    <property type="entry name" value="Ferrdict_sens_TM"/>
</dbReference>
<evidence type="ECO:0000313" key="4">
    <source>
        <dbReference type="EMBL" id="MEA5427929.1"/>
    </source>
</evidence>
<keyword evidence="1" id="KW-0812">Transmembrane</keyword>
<dbReference type="Proteomes" id="UP001302222">
    <property type="component" value="Unassembled WGS sequence"/>
</dbReference>
<proteinExistence type="predicted"/>
<reference evidence="4 5" key="1">
    <citation type="submission" date="2023-12" db="EMBL/GenBank/DDBJ databases">
        <title>Novel species of the genus Arcicella isolated from rivers.</title>
        <authorList>
            <person name="Lu H."/>
        </authorList>
    </citation>
    <scope>NUCLEOTIDE SEQUENCE [LARGE SCALE GENOMIC DNA]</scope>
    <source>
        <strain evidence="4 5">DC25W</strain>
    </source>
</reference>
<gene>
    <name evidence="4" type="ORF">VB798_15155</name>
</gene>
<evidence type="ECO:0000259" key="3">
    <source>
        <dbReference type="Pfam" id="PF16344"/>
    </source>
</evidence>
<protein>
    <submittedName>
        <fullName evidence="4">FecR family protein</fullName>
    </submittedName>
</protein>
<evidence type="ECO:0000313" key="5">
    <source>
        <dbReference type="Proteomes" id="UP001302222"/>
    </source>
</evidence>
<feature type="transmembrane region" description="Helical" evidence="1">
    <location>
        <begin position="96"/>
        <end position="117"/>
    </location>
</feature>
<keyword evidence="5" id="KW-1185">Reference proteome</keyword>
<dbReference type="PANTHER" id="PTHR30273:SF2">
    <property type="entry name" value="PROTEIN FECR"/>
    <property type="match status" value="1"/>
</dbReference>